<dbReference type="EMBL" id="QEAP01000002">
    <property type="protein sequence ID" value="TPX78620.1"/>
    <property type="molecule type" value="Genomic_DNA"/>
</dbReference>
<protein>
    <recommendedName>
        <fullName evidence="2">Fe2OG dioxygenase domain-containing protein</fullName>
    </recommendedName>
</protein>
<dbReference type="GO" id="GO:0016491">
    <property type="term" value="F:oxidoreductase activity"/>
    <property type="evidence" value="ECO:0007669"/>
    <property type="project" value="UniProtKB-KW"/>
</dbReference>
<keyword evidence="1" id="KW-0560">Oxidoreductase</keyword>
<gene>
    <name evidence="3" type="ORF">CcCBS67573_g00166</name>
</gene>
<dbReference type="InterPro" id="IPR027443">
    <property type="entry name" value="IPNS-like_sf"/>
</dbReference>
<keyword evidence="1" id="KW-0479">Metal-binding</keyword>
<dbReference type="SUPFAM" id="SSF51197">
    <property type="entry name" value="Clavaminate synthase-like"/>
    <property type="match status" value="1"/>
</dbReference>
<evidence type="ECO:0000313" key="4">
    <source>
        <dbReference type="Proteomes" id="UP000320333"/>
    </source>
</evidence>
<dbReference type="InterPro" id="IPR050231">
    <property type="entry name" value="Iron_ascorbate_oxido_reductase"/>
</dbReference>
<evidence type="ECO:0000256" key="1">
    <source>
        <dbReference type="RuleBase" id="RU003682"/>
    </source>
</evidence>
<accession>A0A507FSX0</accession>
<dbReference type="PANTHER" id="PTHR47990">
    <property type="entry name" value="2-OXOGLUTARATE (2OG) AND FE(II)-DEPENDENT OXYGENASE SUPERFAMILY PROTEIN-RELATED"/>
    <property type="match status" value="1"/>
</dbReference>
<sequence length="367" mass="40203">MPPFDSISLPLIDVSCLLHHDSDVAQNELIRTTSNAILDALAQYGAFQCITATSNNFNIFDTAELLLHTSKTDGIGAVKRGGFVRGYIGMGHESGGAALEVKEGFSYGDSESCASSNKLTGENIFPPSLSANEKEKAQDYYERCCAVARAISQGLAIALPDNPLLQQFSSENDARLAKAISLLRVFKYFPYSAANSDNAPHSTSAAIPHVDRLGSSPHTDWGYLTLIQSNEAGLQIASTPTVVPETVWRTVEPIPGAFIVNGGDYLSVLTHGRILSPLHRVVNLDNSFRTSMVFFYYPPYDTKVPAEFDLELLNESGESSKAVERLKHLSLFQDQRSDKSKGRKLDLKTVCFGDYISSKWESVSRDY</sequence>
<keyword evidence="4" id="KW-1185">Reference proteome</keyword>
<feature type="domain" description="Fe2OG dioxygenase" evidence="2">
    <location>
        <begin position="178"/>
        <end position="298"/>
    </location>
</feature>
<organism evidence="3 4">
    <name type="scientific">Chytriomyces confervae</name>
    <dbReference type="NCBI Taxonomy" id="246404"/>
    <lineage>
        <taxon>Eukaryota</taxon>
        <taxon>Fungi</taxon>
        <taxon>Fungi incertae sedis</taxon>
        <taxon>Chytridiomycota</taxon>
        <taxon>Chytridiomycota incertae sedis</taxon>
        <taxon>Chytridiomycetes</taxon>
        <taxon>Chytridiales</taxon>
        <taxon>Chytriomycetaceae</taxon>
        <taxon>Chytriomyces</taxon>
    </lineage>
</organism>
<name>A0A507FSX0_9FUNG</name>
<comment type="similarity">
    <text evidence="1">Belongs to the iron/ascorbate-dependent oxidoreductase family.</text>
</comment>
<comment type="caution">
    <text evidence="3">The sequence shown here is derived from an EMBL/GenBank/DDBJ whole genome shotgun (WGS) entry which is preliminary data.</text>
</comment>
<evidence type="ECO:0000313" key="3">
    <source>
        <dbReference type="EMBL" id="TPX78620.1"/>
    </source>
</evidence>
<dbReference type="InterPro" id="IPR005123">
    <property type="entry name" value="Oxoglu/Fe-dep_dioxygenase_dom"/>
</dbReference>
<dbReference type="Gene3D" id="2.60.120.330">
    <property type="entry name" value="B-lactam Antibiotic, Isopenicillin N Synthase, Chain"/>
    <property type="match status" value="1"/>
</dbReference>
<proteinExistence type="inferred from homology"/>
<evidence type="ECO:0000259" key="2">
    <source>
        <dbReference type="PROSITE" id="PS51471"/>
    </source>
</evidence>
<dbReference type="GO" id="GO:0046872">
    <property type="term" value="F:metal ion binding"/>
    <property type="evidence" value="ECO:0007669"/>
    <property type="project" value="UniProtKB-KW"/>
</dbReference>
<dbReference type="PROSITE" id="PS51471">
    <property type="entry name" value="FE2OG_OXY"/>
    <property type="match status" value="1"/>
</dbReference>
<dbReference type="Pfam" id="PF03171">
    <property type="entry name" value="2OG-FeII_Oxy"/>
    <property type="match status" value="1"/>
</dbReference>
<reference evidence="3 4" key="1">
    <citation type="journal article" date="2019" name="Sci. Rep.">
        <title>Comparative genomics of chytrid fungi reveal insights into the obligate biotrophic and pathogenic lifestyle of Synchytrium endobioticum.</title>
        <authorList>
            <person name="van de Vossenberg B.T.L.H."/>
            <person name="Warris S."/>
            <person name="Nguyen H.D.T."/>
            <person name="van Gent-Pelzer M.P.E."/>
            <person name="Joly D.L."/>
            <person name="van de Geest H.C."/>
            <person name="Bonants P.J.M."/>
            <person name="Smith D.S."/>
            <person name="Levesque C.A."/>
            <person name="van der Lee T.A.J."/>
        </authorList>
    </citation>
    <scope>NUCLEOTIDE SEQUENCE [LARGE SCALE GENOMIC DNA]</scope>
    <source>
        <strain evidence="3 4">CBS 675.73</strain>
    </source>
</reference>
<keyword evidence="1" id="KW-0408">Iron</keyword>
<dbReference type="AlphaFoldDB" id="A0A507FSX0"/>
<dbReference type="Proteomes" id="UP000320333">
    <property type="component" value="Unassembled WGS sequence"/>
</dbReference>
<dbReference type="STRING" id="246404.A0A507FSX0"/>
<dbReference type="InterPro" id="IPR044861">
    <property type="entry name" value="IPNS-like_FE2OG_OXY"/>
</dbReference>
<dbReference type="OrthoDB" id="627829at2759"/>